<accession>A0A5C3M7T3</accession>
<feature type="region of interest" description="Disordered" evidence="1">
    <location>
        <begin position="261"/>
        <end position="344"/>
    </location>
</feature>
<dbReference type="Proteomes" id="UP000308652">
    <property type="component" value="Unassembled WGS sequence"/>
</dbReference>
<protein>
    <submittedName>
        <fullName evidence="2">Uncharacterized protein</fullName>
    </submittedName>
</protein>
<organism evidence="2 3">
    <name type="scientific">Crucibulum laeve</name>
    <dbReference type="NCBI Taxonomy" id="68775"/>
    <lineage>
        <taxon>Eukaryota</taxon>
        <taxon>Fungi</taxon>
        <taxon>Dikarya</taxon>
        <taxon>Basidiomycota</taxon>
        <taxon>Agaricomycotina</taxon>
        <taxon>Agaricomycetes</taxon>
        <taxon>Agaricomycetidae</taxon>
        <taxon>Agaricales</taxon>
        <taxon>Agaricineae</taxon>
        <taxon>Nidulariaceae</taxon>
        <taxon>Crucibulum</taxon>
    </lineage>
</organism>
<evidence type="ECO:0000313" key="3">
    <source>
        <dbReference type="Proteomes" id="UP000308652"/>
    </source>
</evidence>
<evidence type="ECO:0000256" key="1">
    <source>
        <dbReference type="SAM" id="MobiDB-lite"/>
    </source>
</evidence>
<feature type="compositionally biased region" description="Low complexity" evidence="1">
    <location>
        <begin position="19"/>
        <end position="35"/>
    </location>
</feature>
<gene>
    <name evidence="2" type="ORF">BDQ12DRAFT_681462</name>
</gene>
<feature type="compositionally biased region" description="Polar residues" evidence="1">
    <location>
        <begin position="1"/>
        <end position="10"/>
    </location>
</feature>
<evidence type="ECO:0000313" key="2">
    <source>
        <dbReference type="EMBL" id="TFK39918.1"/>
    </source>
</evidence>
<name>A0A5C3M7T3_9AGAR</name>
<feature type="compositionally biased region" description="Pro residues" evidence="1">
    <location>
        <begin position="327"/>
        <end position="339"/>
    </location>
</feature>
<feature type="compositionally biased region" description="Acidic residues" evidence="1">
    <location>
        <begin position="309"/>
        <end position="318"/>
    </location>
</feature>
<proteinExistence type="predicted"/>
<keyword evidence="3" id="KW-1185">Reference proteome</keyword>
<feature type="region of interest" description="Disordered" evidence="1">
    <location>
        <begin position="1"/>
        <end position="48"/>
    </location>
</feature>
<sequence>MPHYTSQDDVFTSDPHFLSPSTSSPRKSPSRQSISNRKSTASLRGPSSLAHVIDEDAANGRHSLAHELAVALMPEPSAGSKLLAEEFGIEYDEGAEGIDEDTSHHEESTMQLSIDEAPAPSFADELNAESFASPFHSIPSEADTAPPEYDPVFESPSVARRQKKPKRPEQDPMEVLAQDLESTDKFLGHLRSLDSEGSSTSQQSTLEHIASDVIRKMNDTVRDREGQVRELLEYEREFRKISGELGGSDVLGQLDELESMEEDFSTKMKPALTRADSRRLDTLEEPRSPAPHQSAHDWELDPDRHRLGDDDDEEEDELASSPIKDSFPPPPSITGPPTPGQTIPQLAHLRSFTTSLVTSLTTISEQAQVNGAATTEAGRKIRALKNKMGGWRTDWDSAERSRLRIERWEAGITDIDGADGALTPLSPTRLSGSKRIDGRSIVQEHLKAFELALANAAIKTQAIMAR</sequence>
<dbReference type="OrthoDB" id="3364905at2759"/>
<feature type="compositionally biased region" description="Basic and acidic residues" evidence="1">
    <location>
        <begin position="275"/>
        <end position="287"/>
    </location>
</feature>
<reference evidence="2 3" key="1">
    <citation type="journal article" date="2019" name="Nat. Ecol. Evol.">
        <title>Megaphylogeny resolves global patterns of mushroom evolution.</title>
        <authorList>
            <person name="Varga T."/>
            <person name="Krizsan K."/>
            <person name="Foldi C."/>
            <person name="Dima B."/>
            <person name="Sanchez-Garcia M."/>
            <person name="Sanchez-Ramirez S."/>
            <person name="Szollosi G.J."/>
            <person name="Szarkandi J.G."/>
            <person name="Papp V."/>
            <person name="Albert L."/>
            <person name="Andreopoulos W."/>
            <person name="Angelini C."/>
            <person name="Antonin V."/>
            <person name="Barry K.W."/>
            <person name="Bougher N.L."/>
            <person name="Buchanan P."/>
            <person name="Buyck B."/>
            <person name="Bense V."/>
            <person name="Catcheside P."/>
            <person name="Chovatia M."/>
            <person name="Cooper J."/>
            <person name="Damon W."/>
            <person name="Desjardin D."/>
            <person name="Finy P."/>
            <person name="Geml J."/>
            <person name="Haridas S."/>
            <person name="Hughes K."/>
            <person name="Justo A."/>
            <person name="Karasinski D."/>
            <person name="Kautmanova I."/>
            <person name="Kiss B."/>
            <person name="Kocsube S."/>
            <person name="Kotiranta H."/>
            <person name="LaButti K.M."/>
            <person name="Lechner B.E."/>
            <person name="Liimatainen K."/>
            <person name="Lipzen A."/>
            <person name="Lukacs Z."/>
            <person name="Mihaltcheva S."/>
            <person name="Morgado L.N."/>
            <person name="Niskanen T."/>
            <person name="Noordeloos M.E."/>
            <person name="Ohm R.A."/>
            <person name="Ortiz-Santana B."/>
            <person name="Ovrebo C."/>
            <person name="Racz N."/>
            <person name="Riley R."/>
            <person name="Savchenko A."/>
            <person name="Shiryaev A."/>
            <person name="Soop K."/>
            <person name="Spirin V."/>
            <person name="Szebenyi C."/>
            <person name="Tomsovsky M."/>
            <person name="Tulloss R.E."/>
            <person name="Uehling J."/>
            <person name="Grigoriev I.V."/>
            <person name="Vagvolgyi C."/>
            <person name="Papp T."/>
            <person name="Martin F.M."/>
            <person name="Miettinen O."/>
            <person name="Hibbett D.S."/>
            <person name="Nagy L.G."/>
        </authorList>
    </citation>
    <scope>NUCLEOTIDE SEQUENCE [LARGE SCALE GENOMIC DNA]</scope>
    <source>
        <strain evidence="2 3">CBS 166.37</strain>
    </source>
</reference>
<feature type="compositionally biased region" description="Basic and acidic residues" evidence="1">
    <location>
        <begin position="294"/>
        <end position="308"/>
    </location>
</feature>
<dbReference type="EMBL" id="ML213598">
    <property type="protein sequence ID" value="TFK39918.1"/>
    <property type="molecule type" value="Genomic_DNA"/>
</dbReference>
<feature type="region of interest" description="Disordered" evidence="1">
    <location>
        <begin position="93"/>
        <end position="173"/>
    </location>
</feature>
<dbReference type="AlphaFoldDB" id="A0A5C3M7T3"/>